<dbReference type="SUPFAM" id="SSF103473">
    <property type="entry name" value="MFS general substrate transporter"/>
    <property type="match status" value="1"/>
</dbReference>
<dbReference type="OrthoDB" id="9812189at2"/>
<dbReference type="Gene3D" id="1.20.1250.20">
    <property type="entry name" value="MFS general substrate transporter like domains"/>
    <property type="match status" value="2"/>
</dbReference>
<feature type="transmembrane region" description="Helical" evidence="6">
    <location>
        <begin position="358"/>
        <end position="374"/>
    </location>
</feature>
<dbReference type="Pfam" id="PF07690">
    <property type="entry name" value="MFS_1"/>
    <property type="match status" value="1"/>
</dbReference>
<keyword evidence="3 6" id="KW-0812">Transmembrane</keyword>
<feature type="transmembrane region" description="Helical" evidence="6">
    <location>
        <begin position="203"/>
        <end position="224"/>
    </location>
</feature>
<dbReference type="InterPro" id="IPR020846">
    <property type="entry name" value="MFS_dom"/>
</dbReference>
<evidence type="ECO:0000256" key="5">
    <source>
        <dbReference type="ARBA" id="ARBA00023136"/>
    </source>
</evidence>
<comment type="subcellular location">
    <subcellularLocation>
        <location evidence="1">Cell membrane</location>
        <topology evidence="1">Multi-pass membrane protein</topology>
    </subcellularLocation>
</comment>
<evidence type="ECO:0000256" key="2">
    <source>
        <dbReference type="ARBA" id="ARBA00022475"/>
    </source>
</evidence>
<dbReference type="PANTHER" id="PTHR43124">
    <property type="entry name" value="PURINE EFFLUX PUMP PBUE"/>
    <property type="match status" value="1"/>
</dbReference>
<dbReference type="KEGG" id="jag:GJA_2188"/>
<dbReference type="InterPro" id="IPR036259">
    <property type="entry name" value="MFS_trans_sf"/>
</dbReference>
<feature type="transmembrane region" description="Helical" evidence="6">
    <location>
        <begin position="102"/>
        <end position="123"/>
    </location>
</feature>
<evidence type="ECO:0000256" key="3">
    <source>
        <dbReference type="ARBA" id="ARBA00022692"/>
    </source>
</evidence>
<dbReference type="PROSITE" id="PS50850">
    <property type="entry name" value="MFS"/>
    <property type="match status" value="1"/>
</dbReference>
<feature type="transmembrane region" description="Helical" evidence="6">
    <location>
        <begin position="72"/>
        <end position="96"/>
    </location>
</feature>
<feature type="transmembrane region" description="Helical" evidence="6">
    <location>
        <begin position="160"/>
        <end position="182"/>
    </location>
</feature>
<feature type="domain" description="Major facilitator superfamily (MFS) profile" evidence="7">
    <location>
        <begin position="6"/>
        <end position="381"/>
    </location>
</feature>
<gene>
    <name evidence="8" type="ORF">GJA_2188</name>
</gene>
<proteinExistence type="predicted"/>
<evidence type="ECO:0000256" key="6">
    <source>
        <dbReference type="SAM" id="Phobius"/>
    </source>
</evidence>
<keyword evidence="2" id="KW-1003">Cell membrane</keyword>
<protein>
    <submittedName>
        <fullName evidence="8">Major Facilitator Superfamily protein</fullName>
    </submittedName>
</protein>
<organism evidence="8 9">
    <name type="scientific">Janthinobacterium agaricidamnosum NBRC 102515 = DSM 9628</name>
    <dbReference type="NCBI Taxonomy" id="1349767"/>
    <lineage>
        <taxon>Bacteria</taxon>
        <taxon>Pseudomonadati</taxon>
        <taxon>Pseudomonadota</taxon>
        <taxon>Betaproteobacteria</taxon>
        <taxon>Burkholderiales</taxon>
        <taxon>Oxalobacteraceae</taxon>
        <taxon>Janthinobacterium</taxon>
    </lineage>
</organism>
<evidence type="ECO:0000259" key="7">
    <source>
        <dbReference type="PROSITE" id="PS50850"/>
    </source>
</evidence>
<feature type="transmembrane region" description="Helical" evidence="6">
    <location>
        <begin position="239"/>
        <end position="258"/>
    </location>
</feature>
<dbReference type="PANTHER" id="PTHR43124:SF10">
    <property type="entry name" value="PURINE EFFLUX PUMP PBUE"/>
    <property type="match status" value="1"/>
</dbReference>
<sequence length="394" mass="41684">MNNTMRIYLLTLISFLIGTAEYIIAGILEQIAQDLKLPVPLIGQMITVFSIAFAVGTPIVITLTAQFDRKKLLIGFMLVFAVANLSTILLTSYGLLNVSRAVSGLSAGVVEVILLTLAAILAAPGKKAGAIAMVVVGFSAALVVGVPLGRVVSGMMDWRYIFLGLGLLTLISLIAVIHVIPGTQGETAIPLRQQLKLLKNKQISLVYVMTFFWISAFSIIYSYISPYLSSVSHMADGEISIMLLVCGLASIAGSQLGGRFTDRSGYVLTLLAGLLLHCATLVLFALFGQISWVMYVLLISWSVSAWSSGPALQFRLISLAPESTGIIFSLYASMIQFGMAAGAIVGALVIQAGSLSDISMVGAASVFLSLLLLAKITPAANRPALDVCVSAEKS</sequence>
<feature type="transmembrane region" description="Helical" evidence="6">
    <location>
        <begin position="292"/>
        <end position="314"/>
    </location>
</feature>
<dbReference type="InterPro" id="IPR011701">
    <property type="entry name" value="MFS"/>
</dbReference>
<dbReference type="InterPro" id="IPR050189">
    <property type="entry name" value="MFS_Efflux_Transporters"/>
</dbReference>
<feature type="transmembrane region" description="Helical" evidence="6">
    <location>
        <begin position="41"/>
        <end position="65"/>
    </location>
</feature>
<dbReference type="RefSeq" id="WP_038491722.1">
    <property type="nucleotide sequence ID" value="NZ_HG322949.1"/>
</dbReference>
<dbReference type="HOGENOM" id="CLU_001265_61_5_4"/>
<keyword evidence="4 6" id="KW-1133">Transmembrane helix</keyword>
<evidence type="ECO:0000313" key="9">
    <source>
        <dbReference type="Proteomes" id="UP000027604"/>
    </source>
</evidence>
<dbReference type="CDD" id="cd17324">
    <property type="entry name" value="MFS_NepI_like"/>
    <property type="match status" value="1"/>
</dbReference>
<evidence type="ECO:0000256" key="4">
    <source>
        <dbReference type="ARBA" id="ARBA00022989"/>
    </source>
</evidence>
<keyword evidence="9" id="KW-1185">Reference proteome</keyword>
<feature type="transmembrane region" description="Helical" evidence="6">
    <location>
        <begin position="326"/>
        <end position="352"/>
    </location>
</feature>
<dbReference type="GO" id="GO:0005886">
    <property type="term" value="C:plasma membrane"/>
    <property type="evidence" value="ECO:0007669"/>
    <property type="project" value="UniProtKB-SubCell"/>
</dbReference>
<dbReference type="GO" id="GO:0022857">
    <property type="term" value="F:transmembrane transporter activity"/>
    <property type="evidence" value="ECO:0007669"/>
    <property type="project" value="InterPro"/>
</dbReference>
<evidence type="ECO:0000256" key="1">
    <source>
        <dbReference type="ARBA" id="ARBA00004651"/>
    </source>
</evidence>
<feature type="transmembrane region" description="Helical" evidence="6">
    <location>
        <begin position="130"/>
        <end position="148"/>
    </location>
</feature>
<dbReference type="EMBL" id="HG322949">
    <property type="protein sequence ID" value="CDG82823.1"/>
    <property type="molecule type" value="Genomic_DNA"/>
</dbReference>
<dbReference type="PATRIC" id="fig|1349767.4.peg.3946"/>
<evidence type="ECO:0000313" key="8">
    <source>
        <dbReference type="EMBL" id="CDG82823.1"/>
    </source>
</evidence>
<reference evidence="8 9" key="1">
    <citation type="journal article" date="2015" name="Genome Announc.">
        <title>Genome Sequence of Mushroom Soft-Rot Pathogen Janthinobacterium agaricidamnosum.</title>
        <authorList>
            <person name="Graupner K."/>
            <person name="Lackner G."/>
            <person name="Hertweck C."/>
        </authorList>
    </citation>
    <scope>NUCLEOTIDE SEQUENCE [LARGE SCALE GENOMIC DNA]</scope>
    <source>
        <strain evidence="9">NBRC 102515 / DSM 9628</strain>
    </source>
</reference>
<dbReference type="STRING" id="1349767.GJA_2188"/>
<dbReference type="Proteomes" id="UP000027604">
    <property type="component" value="Chromosome I"/>
</dbReference>
<accession>W0V643</accession>
<dbReference type="eggNOG" id="COG2814">
    <property type="taxonomic scope" value="Bacteria"/>
</dbReference>
<dbReference type="AlphaFoldDB" id="W0V643"/>
<name>W0V643_9BURK</name>
<feature type="transmembrane region" description="Helical" evidence="6">
    <location>
        <begin position="265"/>
        <end position="286"/>
    </location>
</feature>
<keyword evidence="5 6" id="KW-0472">Membrane</keyword>